<dbReference type="InterPro" id="IPR036457">
    <property type="entry name" value="PPM-type-like_dom_sf"/>
</dbReference>
<dbReference type="Gene3D" id="3.60.40.10">
    <property type="entry name" value="PPM-type phosphatase domain"/>
    <property type="match status" value="1"/>
</dbReference>
<dbReference type="RefSeq" id="WP_178931325.1">
    <property type="nucleotide sequence ID" value="NZ_JACBAZ010000001.1"/>
</dbReference>
<keyword evidence="1" id="KW-0378">Hydrolase</keyword>
<keyword evidence="3" id="KW-1133">Transmembrane helix</keyword>
<dbReference type="SMART" id="SM00304">
    <property type="entry name" value="HAMP"/>
    <property type="match status" value="1"/>
</dbReference>
<feature type="transmembrane region" description="Helical" evidence="3">
    <location>
        <begin position="35"/>
        <end position="55"/>
    </location>
</feature>
<evidence type="ECO:0000313" key="6">
    <source>
        <dbReference type="Proteomes" id="UP000557872"/>
    </source>
</evidence>
<dbReference type="SMART" id="SM00331">
    <property type="entry name" value="PP2C_SIG"/>
    <property type="match status" value="1"/>
</dbReference>
<dbReference type="AlphaFoldDB" id="A0A851GG79"/>
<sequence>MNTTPPSTSADHKQNTSESSHKSAPKSSHKLELKLGVGFAVMAILISALLTAGLYKLSVGWLRDSLDQRIRDTVAIGSTCFSGEDFNQFTEPEQEGSSEFLQLQKHLRQIRDAANGYRFVYAVRKAPDGSIIFIVDAEEDPAEVSHLGEIYGDAGPSLKTHIDTMQEPMVEQDFYTDKWGTWLTGYAPIKGKDGKTCAILCMDVAASTIKEQERAFLWAAITAFAITLPLSLLVGVQLGRTLAKPIKALTQGAERIAGGDLDYTVKADSHDEIGELADAFNTMTGKLSHTLDDLQKSESELIEHRDHLEELVHKRTASLEEANQRMRKDLMSAAEVQQAFLPQHPPQMPGVDFAWNFTPCNELAGDMLDICKIDKHRVGLWVADVCGHGVASTLVSVSLSRLLSNLQDNGETEAPFSLPDGAAFLNEHFSWNSESMRYFTLLYGILDTRTHEFRYVSAGHPGPIRVTKDGKADNLPMSPPAIGILPNPEFIEHQVTLEPGDRIYLYTDGITEASNSEQEEFGELRLTEKLGKLRSNTLTGSIDALLKELSIWQDDEQPADDLSIVALELK</sequence>
<dbReference type="EMBL" id="JACBAZ010000001">
    <property type="protein sequence ID" value="NWK54821.1"/>
    <property type="molecule type" value="Genomic_DNA"/>
</dbReference>
<keyword evidence="3" id="KW-0812">Transmembrane</keyword>
<dbReference type="PANTHER" id="PTHR43156:SF2">
    <property type="entry name" value="STAGE II SPORULATION PROTEIN E"/>
    <property type="match status" value="1"/>
</dbReference>
<evidence type="ECO:0000313" key="5">
    <source>
        <dbReference type="EMBL" id="NWK54821.1"/>
    </source>
</evidence>
<dbReference type="PANTHER" id="PTHR43156">
    <property type="entry name" value="STAGE II SPORULATION PROTEIN E-RELATED"/>
    <property type="match status" value="1"/>
</dbReference>
<evidence type="ECO:0000256" key="3">
    <source>
        <dbReference type="SAM" id="Phobius"/>
    </source>
</evidence>
<evidence type="ECO:0000259" key="4">
    <source>
        <dbReference type="PROSITE" id="PS50885"/>
    </source>
</evidence>
<dbReference type="InterPro" id="IPR052016">
    <property type="entry name" value="Bact_Sigma-Reg"/>
</dbReference>
<feature type="compositionally biased region" description="Basic and acidic residues" evidence="2">
    <location>
        <begin position="10"/>
        <end position="21"/>
    </location>
</feature>
<proteinExistence type="predicted"/>
<gene>
    <name evidence="5" type="ORF">HW115_04325</name>
</gene>
<dbReference type="Proteomes" id="UP000557872">
    <property type="component" value="Unassembled WGS sequence"/>
</dbReference>
<feature type="region of interest" description="Disordered" evidence="2">
    <location>
        <begin position="1"/>
        <end position="27"/>
    </location>
</feature>
<protein>
    <submittedName>
        <fullName evidence="5">SpoIIE family protein phosphatase</fullName>
    </submittedName>
</protein>
<evidence type="ECO:0000256" key="2">
    <source>
        <dbReference type="SAM" id="MobiDB-lite"/>
    </source>
</evidence>
<accession>A0A851GG79</accession>
<dbReference type="InterPro" id="IPR001932">
    <property type="entry name" value="PPM-type_phosphatase-like_dom"/>
</dbReference>
<dbReference type="GO" id="GO:0016020">
    <property type="term" value="C:membrane"/>
    <property type="evidence" value="ECO:0007669"/>
    <property type="project" value="InterPro"/>
</dbReference>
<dbReference type="Pfam" id="PF00672">
    <property type="entry name" value="HAMP"/>
    <property type="match status" value="1"/>
</dbReference>
<dbReference type="Gene3D" id="6.10.340.10">
    <property type="match status" value="1"/>
</dbReference>
<comment type="caution">
    <text evidence="5">The sequence shown here is derived from an EMBL/GenBank/DDBJ whole genome shotgun (WGS) entry which is preliminary data.</text>
</comment>
<dbReference type="GO" id="GO:0016791">
    <property type="term" value="F:phosphatase activity"/>
    <property type="evidence" value="ECO:0007669"/>
    <property type="project" value="TreeGrafter"/>
</dbReference>
<dbReference type="PROSITE" id="PS50885">
    <property type="entry name" value="HAMP"/>
    <property type="match status" value="1"/>
</dbReference>
<dbReference type="CDD" id="cd06225">
    <property type="entry name" value="HAMP"/>
    <property type="match status" value="1"/>
</dbReference>
<dbReference type="Pfam" id="PF07228">
    <property type="entry name" value="SpoIIE"/>
    <property type="match status" value="1"/>
</dbReference>
<dbReference type="SUPFAM" id="SSF158472">
    <property type="entry name" value="HAMP domain-like"/>
    <property type="match status" value="1"/>
</dbReference>
<evidence type="ECO:0000256" key="1">
    <source>
        <dbReference type="ARBA" id="ARBA00022801"/>
    </source>
</evidence>
<reference evidence="5 6" key="1">
    <citation type="submission" date="2020-07" db="EMBL/GenBank/DDBJ databases">
        <title>Roseicoccus Jingziensis gen. nov., sp. nov., isolated from coastal seawater.</title>
        <authorList>
            <person name="Feng X."/>
        </authorList>
    </citation>
    <scope>NUCLEOTIDE SEQUENCE [LARGE SCALE GENOMIC DNA]</scope>
    <source>
        <strain evidence="5 6">N1E253</strain>
    </source>
</reference>
<dbReference type="GO" id="GO:0007165">
    <property type="term" value="P:signal transduction"/>
    <property type="evidence" value="ECO:0007669"/>
    <property type="project" value="InterPro"/>
</dbReference>
<keyword evidence="6" id="KW-1185">Reference proteome</keyword>
<feature type="domain" description="HAMP" evidence="4">
    <location>
        <begin position="240"/>
        <end position="292"/>
    </location>
</feature>
<keyword evidence="3" id="KW-0472">Membrane</keyword>
<dbReference type="SUPFAM" id="SSF81606">
    <property type="entry name" value="PP2C-like"/>
    <property type="match status" value="1"/>
</dbReference>
<dbReference type="InterPro" id="IPR003660">
    <property type="entry name" value="HAMP_dom"/>
</dbReference>
<organism evidence="5 6">
    <name type="scientific">Oceaniferula marina</name>
    <dbReference type="NCBI Taxonomy" id="2748318"/>
    <lineage>
        <taxon>Bacteria</taxon>
        <taxon>Pseudomonadati</taxon>
        <taxon>Verrucomicrobiota</taxon>
        <taxon>Verrucomicrobiia</taxon>
        <taxon>Verrucomicrobiales</taxon>
        <taxon>Verrucomicrobiaceae</taxon>
        <taxon>Oceaniferula</taxon>
    </lineage>
</organism>
<feature type="transmembrane region" description="Helical" evidence="3">
    <location>
        <begin position="215"/>
        <end position="236"/>
    </location>
</feature>
<name>A0A851GG79_9BACT</name>